<gene>
    <name evidence="1" type="ORF">MENTE1834_LOCUS7918</name>
</gene>
<evidence type="ECO:0000313" key="1">
    <source>
        <dbReference type="EMBL" id="CAK5032693.1"/>
    </source>
</evidence>
<evidence type="ECO:0000313" key="2">
    <source>
        <dbReference type="Proteomes" id="UP001497535"/>
    </source>
</evidence>
<proteinExistence type="predicted"/>
<keyword evidence="2" id="KW-1185">Reference proteome</keyword>
<sequence length="98" mass="11593">MAEESKHYLIEGHANYKTCTRHSYLSALNLSLRNREILDKGARASFIWHYFNGYHWCEECSKFNLMKKQKKTLIPITENVFFYSFWLCTDCALFATAP</sequence>
<comment type="caution">
    <text evidence="1">The sequence shown here is derived from an EMBL/GenBank/DDBJ whole genome shotgun (WGS) entry which is preliminary data.</text>
</comment>
<organism evidence="1 2">
    <name type="scientific">Meloidogyne enterolobii</name>
    <name type="common">Root-knot nematode worm</name>
    <name type="synonym">Meloidogyne mayaguensis</name>
    <dbReference type="NCBI Taxonomy" id="390850"/>
    <lineage>
        <taxon>Eukaryota</taxon>
        <taxon>Metazoa</taxon>
        <taxon>Ecdysozoa</taxon>
        <taxon>Nematoda</taxon>
        <taxon>Chromadorea</taxon>
        <taxon>Rhabditida</taxon>
        <taxon>Tylenchina</taxon>
        <taxon>Tylenchomorpha</taxon>
        <taxon>Tylenchoidea</taxon>
        <taxon>Meloidogynidae</taxon>
        <taxon>Meloidogyninae</taxon>
        <taxon>Meloidogyne</taxon>
    </lineage>
</organism>
<protein>
    <submittedName>
        <fullName evidence="1">Uncharacterized protein</fullName>
    </submittedName>
</protein>
<accession>A0ACB0Y660</accession>
<dbReference type="EMBL" id="CAVMJV010000006">
    <property type="protein sequence ID" value="CAK5032693.1"/>
    <property type="molecule type" value="Genomic_DNA"/>
</dbReference>
<reference evidence="1" key="1">
    <citation type="submission" date="2023-11" db="EMBL/GenBank/DDBJ databases">
        <authorList>
            <person name="Poullet M."/>
        </authorList>
    </citation>
    <scope>NUCLEOTIDE SEQUENCE</scope>
    <source>
        <strain evidence="1">E1834</strain>
    </source>
</reference>
<dbReference type="Proteomes" id="UP001497535">
    <property type="component" value="Unassembled WGS sequence"/>
</dbReference>
<name>A0ACB0Y660_MELEN</name>